<keyword evidence="9" id="KW-1185">Reference proteome</keyword>
<dbReference type="RefSeq" id="WP_379667299.1">
    <property type="nucleotide sequence ID" value="NZ_JBHULH010000012.1"/>
</dbReference>
<feature type="domain" description="Type II/III secretion system secretin-like" evidence="7">
    <location>
        <begin position="515"/>
        <end position="683"/>
    </location>
</feature>
<accession>A0ABW5LV07</accession>
<evidence type="ECO:0000256" key="5">
    <source>
        <dbReference type="SAM" id="MobiDB-lite"/>
    </source>
</evidence>
<comment type="caution">
    <text evidence="8">The sequence shown here is derived from an EMBL/GenBank/DDBJ whole genome shotgun (WGS) entry which is preliminary data.</text>
</comment>
<evidence type="ECO:0000256" key="3">
    <source>
        <dbReference type="ARBA" id="ARBA00023136"/>
    </source>
</evidence>
<dbReference type="Gene3D" id="3.55.50.30">
    <property type="match status" value="1"/>
</dbReference>
<evidence type="ECO:0000256" key="2">
    <source>
        <dbReference type="ARBA" id="ARBA00022729"/>
    </source>
</evidence>
<organism evidence="8 9">
    <name type="scientific">Pseudotenacibaculum haliotis</name>
    <dbReference type="NCBI Taxonomy" id="1862138"/>
    <lineage>
        <taxon>Bacteria</taxon>
        <taxon>Pseudomonadati</taxon>
        <taxon>Bacteroidota</taxon>
        <taxon>Flavobacteriia</taxon>
        <taxon>Flavobacteriales</taxon>
        <taxon>Flavobacteriaceae</taxon>
        <taxon>Pseudotenacibaculum</taxon>
    </lineage>
</organism>
<dbReference type="PANTHER" id="PTHR30332:SF24">
    <property type="entry name" value="SECRETIN GSPD-RELATED"/>
    <property type="match status" value="1"/>
</dbReference>
<evidence type="ECO:0000313" key="9">
    <source>
        <dbReference type="Proteomes" id="UP001597508"/>
    </source>
</evidence>
<dbReference type="PRINTS" id="PR00811">
    <property type="entry name" value="BCTERIALGSPD"/>
</dbReference>
<protein>
    <submittedName>
        <fullName evidence="8">Type II secretion system protein GspD</fullName>
    </submittedName>
</protein>
<evidence type="ECO:0000256" key="6">
    <source>
        <dbReference type="SAM" id="SignalP"/>
    </source>
</evidence>
<feature type="region of interest" description="Disordered" evidence="5">
    <location>
        <begin position="356"/>
        <end position="383"/>
    </location>
</feature>
<comment type="subcellular location">
    <subcellularLocation>
        <location evidence="1">Membrane</location>
    </subcellularLocation>
</comment>
<evidence type="ECO:0000256" key="4">
    <source>
        <dbReference type="RuleBase" id="RU004003"/>
    </source>
</evidence>
<evidence type="ECO:0000313" key="8">
    <source>
        <dbReference type="EMBL" id="MFD2568590.1"/>
    </source>
</evidence>
<gene>
    <name evidence="8" type="ORF">ACFSRZ_14530</name>
</gene>
<keyword evidence="3" id="KW-0472">Membrane</keyword>
<dbReference type="InterPro" id="IPR004846">
    <property type="entry name" value="T2SS/T3SS_dom"/>
</dbReference>
<keyword evidence="2 6" id="KW-0732">Signal</keyword>
<dbReference type="Pfam" id="PF00263">
    <property type="entry name" value="Secretin"/>
    <property type="match status" value="1"/>
</dbReference>
<reference evidence="9" key="1">
    <citation type="journal article" date="2019" name="Int. J. Syst. Evol. Microbiol.">
        <title>The Global Catalogue of Microorganisms (GCM) 10K type strain sequencing project: providing services to taxonomists for standard genome sequencing and annotation.</title>
        <authorList>
            <consortium name="The Broad Institute Genomics Platform"/>
            <consortium name="The Broad Institute Genome Sequencing Center for Infectious Disease"/>
            <person name="Wu L."/>
            <person name="Ma J."/>
        </authorList>
    </citation>
    <scope>NUCLEOTIDE SEQUENCE [LARGE SCALE GENOMIC DNA]</scope>
    <source>
        <strain evidence="9">KCTC 52127</strain>
    </source>
</reference>
<sequence length="683" mass="75000">MKKILLSLAMMLFLTININAQNTPERIKKLEVQLDSLSTSVPGLSKPVDFSINATELNTFIRAIAASNGVNVSLDSNLKNIIVSQSFSDATVKNVLLNLCKEYGLTIEILGNILAIKKYHAPFVSRDIPVFYNADKDLFSADLQQDSLSAATRKITQVTGKNVAFSLGLGNQQVSAFIKDMPFDAAIHKIALVNQLMITKTKDNFYIFEKLPTDGIVGRNGRIRKGNFHFKIKDTINKILEVDFVDTPIEAVISDIAYDLKVNMATSKPLKNIGKATIKSDHISFNDLLNRLLEDTKFTYKLEDNMYFFGQSKLSSVLDVEVVQLMYRPIESMLQPLESSDGFSSDLSNTFSANGAYSSPISQPRRSPVTSTTRPAPSEKQYQFGSDEEVLSRIFPEGVTDSLKIKIDLEQNSFIVRGAAQRIAKFKKFVQKIDKKIPLVMIEVMIIEVNKSSSVSAGIELGIGDKPTSDGGTLFSGTNVTLGANSINRIIQGLGGTESLNIGRVVPNFYAKIHAMETNGDLKIKSTPRLTALNGHVAAMSNGQRTYYTQTLVNTFGVQNPQTSEFTNYIPIDANLSIKIRPIVSGDGNITLSIDVVQSSFSSEPTTEGAPPNIDTRRFNSTLKVRDKDVVVLGGLEVNSKSNSGSGVPFLARIPVIKWLFSKRVRTASNAKLSVLIRPTVVK</sequence>
<dbReference type="PANTHER" id="PTHR30332">
    <property type="entry name" value="PROBABLE GENERAL SECRETION PATHWAY PROTEIN D"/>
    <property type="match status" value="1"/>
</dbReference>
<feature type="chain" id="PRO_5045379931" evidence="6">
    <location>
        <begin position="21"/>
        <end position="683"/>
    </location>
</feature>
<dbReference type="InterPro" id="IPR001775">
    <property type="entry name" value="GspD/PilQ"/>
</dbReference>
<dbReference type="Proteomes" id="UP001597508">
    <property type="component" value="Unassembled WGS sequence"/>
</dbReference>
<proteinExistence type="inferred from homology"/>
<dbReference type="Gene3D" id="3.30.1370.120">
    <property type="match status" value="1"/>
</dbReference>
<dbReference type="InterPro" id="IPR038591">
    <property type="entry name" value="NolW-like_sf"/>
</dbReference>
<feature type="signal peptide" evidence="6">
    <location>
        <begin position="1"/>
        <end position="20"/>
    </location>
</feature>
<evidence type="ECO:0000256" key="1">
    <source>
        <dbReference type="ARBA" id="ARBA00004370"/>
    </source>
</evidence>
<evidence type="ECO:0000259" key="7">
    <source>
        <dbReference type="Pfam" id="PF00263"/>
    </source>
</evidence>
<dbReference type="EMBL" id="JBHULH010000012">
    <property type="protein sequence ID" value="MFD2568590.1"/>
    <property type="molecule type" value="Genomic_DNA"/>
</dbReference>
<comment type="similarity">
    <text evidence="4">Belongs to the bacterial secretin family.</text>
</comment>
<dbReference type="InterPro" id="IPR050810">
    <property type="entry name" value="Bact_Secretion_Sys_Channel"/>
</dbReference>
<name>A0ABW5LV07_9FLAO</name>